<name>A0AAI8U1P4_MYCME</name>
<evidence type="ECO:0000256" key="1">
    <source>
        <dbReference type="SAM" id="Phobius"/>
    </source>
</evidence>
<dbReference type="Gene3D" id="2.40.480.10">
    <property type="entry name" value="Allene oxide cyclase-like"/>
    <property type="match status" value="1"/>
</dbReference>
<reference evidence="4" key="3">
    <citation type="submission" date="2023-03" db="EMBL/GenBank/DDBJ databases">
        <title>Draft genome sequence of a Mycolicibacterium mageritense strain H4_3_1 isolated from a hybrid biological-inorganic system reactor.</title>
        <authorList>
            <person name="Feng X."/>
            <person name="Kazama D."/>
            <person name="Sato K."/>
            <person name="Kobayashi H."/>
        </authorList>
    </citation>
    <scope>NUCLEOTIDE SEQUENCE</scope>
    <source>
        <strain evidence="4">H4_3_1</strain>
    </source>
</reference>
<reference evidence="3" key="2">
    <citation type="submission" date="2020-02" db="EMBL/GenBank/DDBJ databases">
        <authorList>
            <person name="Matsumoto Y."/>
            <person name="Motooka D."/>
            <person name="Nakamura S."/>
        </authorList>
    </citation>
    <scope>NUCLEOTIDE SEQUENCE</scope>
    <source>
        <strain evidence="3">JCM 12375</strain>
    </source>
</reference>
<feature type="transmembrane region" description="Helical" evidence="1">
    <location>
        <begin position="38"/>
        <end position="58"/>
    </location>
</feature>
<dbReference type="EMBL" id="AP027452">
    <property type="protein sequence ID" value="BDY32869.1"/>
    <property type="molecule type" value="Genomic_DNA"/>
</dbReference>
<dbReference type="RefSeq" id="WP_131524882.1">
    <property type="nucleotide sequence ID" value="NZ_AP022567.1"/>
</dbReference>
<evidence type="ECO:0000313" key="3">
    <source>
        <dbReference type="EMBL" id="BBX38225.1"/>
    </source>
</evidence>
<evidence type="ECO:0000313" key="4">
    <source>
        <dbReference type="EMBL" id="BDY32869.1"/>
    </source>
</evidence>
<evidence type="ECO:0000313" key="6">
    <source>
        <dbReference type="Proteomes" id="UP001241092"/>
    </source>
</evidence>
<keyword evidence="1" id="KW-1133">Transmembrane helix</keyword>
<protein>
    <recommendedName>
        <fullName evidence="2">Allene oxide cyclase barrel-like domain-containing protein</fullName>
    </recommendedName>
</protein>
<dbReference type="EMBL" id="AP022567">
    <property type="protein sequence ID" value="BBX38225.1"/>
    <property type="molecule type" value="Genomic_DNA"/>
</dbReference>
<keyword evidence="5" id="KW-1185">Reference proteome</keyword>
<evidence type="ECO:0000313" key="5">
    <source>
        <dbReference type="Proteomes" id="UP000465622"/>
    </source>
</evidence>
<accession>A0AAI8U1P4</accession>
<dbReference type="GO" id="GO:0009695">
    <property type="term" value="P:jasmonic acid biosynthetic process"/>
    <property type="evidence" value="ECO:0007669"/>
    <property type="project" value="InterPro"/>
</dbReference>
<dbReference type="Proteomes" id="UP001241092">
    <property type="component" value="Chromosome"/>
</dbReference>
<dbReference type="InterPro" id="IPR044859">
    <property type="entry name" value="Allene_oxi_cyc_Dirigent"/>
</dbReference>
<dbReference type="GO" id="GO:0017000">
    <property type="term" value="P:antibiotic biosynthetic process"/>
    <property type="evidence" value="ECO:0007669"/>
    <property type="project" value="InterPro"/>
</dbReference>
<feature type="domain" description="Allene oxide cyclase barrel-like" evidence="2">
    <location>
        <begin position="72"/>
        <end position="186"/>
    </location>
</feature>
<keyword evidence="1" id="KW-0812">Transmembrane</keyword>
<evidence type="ECO:0000259" key="2">
    <source>
        <dbReference type="Pfam" id="PF18678"/>
    </source>
</evidence>
<dbReference type="Proteomes" id="UP000465622">
    <property type="component" value="Chromosome"/>
</dbReference>
<reference evidence="3 5" key="1">
    <citation type="journal article" date="2019" name="Emerg. Microbes Infect.">
        <title>Comprehensive subspecies identification of 175 nontuberculous mycobacteria species based on 7547 genomic profiles.</title>
        <authorList>
            <person name="Matsumoto Y."/>
            <person name="Kinjo T."/>
            <person name="Motooka D."/>
            <person name="Nabeya D."/>
            <person name="Jung N."/>
            <person name="Uechi K."/>
            <person name="Horii T."/>
            <person name="Iida T."/>
            <person name="Fujita J."/>
            <person name="Nakamura S."/>
        </authorList>
    </citation>
    <scope>NUCLEOTIDE SEQUENCE [LARGE SCALE GENOMIC DNA]</scope>
    <source>
        <strain evidence="3 5">JCM 12375</strain>
    </source>
</reference>
<dbReference type="SUPFAM" id="SSF141493">
    <property type="entry name" value="Allene oxide cyclase-like"/>
    <property type="match status" value="1"/>
</dbReference>
<proteinExistence type="predicted"/>
<dbReference type="InterPro" id="IPR041013">
    <property type="entry name" value="AOC-like"/>
</dbReference>
<gene>
    <name evidence="4" type="ORF">hbim_06840</name>
    <name evidence="3" type="ORF">MMAGJ_75070</name>
</gene>
<sequence>MLDTPVRSDALLFVCQKGHDFYSYFREERVAALSKTTVIAGSTVAVLAVAGIGAWLVAKAPDTEARPEPETLTLEVKNDQVAKHDFGKPGMDVGDMDVFSDILSVNGKQVGYDGGACFFTNVTPDNPMTYCELTIHLDEGQVFARSLSPHTLAPFTMAITGGTGNYADARGELTVSGVASPDEKYELRFSK</sequence>
<dbReference type="GO" id="GO:0046423">
    <property type="term" value="F:allene-oxide cyclase activity"/>
    <property type="evidence" value="ECO:0007669"/>
    <property type="project" value="InterPro"/>
</dbReference>
<dbReference type="Pfam" id="PF18678">
    <property type="entry name" value="AOC_like"/>
    <property type="match status" value="1"/>
</dbReference>
<organism evidence="4 6">
    <name type="scientific">Mycolicibacterium mageritense</name>
    <name type="common">Mycobacterium mageritense</name>
    <dbReference type="NCBI Taxonomy" id="53462"/>
    <lineage>
        <taxon>Bacteria</taxon>
        <taxon>Bacillati</taxon>
        <taxon>Actinomycetota</taxon>
        <taxon>Actinomycetes</taxon>
        <taxon>Mycobacteriales</taxon>
        <taxon>Mycobacteriaceae</taxon>
        <taxon>Mycolicibacterium</taxon>
    </lineage>
</organism>
<dbReference type="InterPro" id="IPR034871">
    <property type="entry name" value="Allene_oxi_cyc_sf"/>
</dbReference>
<keyword evidence="1" id="KW-0472">Membrane</keyword>
<dbReference type="AlphaFoldDB" id="A0AAI8U1P4"/>